<organism evidence="11 12">
    <name type="scientific">Nonomuraea roseoviolacea subsp. carminata</name>
    <dbReference type="NCBI Taxonomy" id="160689"/>
    <lineage>
        <taxon>Bacteria</taxon>
        <taxon>Bacillati</taxon>
        <taxon>Actinomycetota</taxon>
        <taxon>Actinomycetes</taxon>
        <taxon>Streptosporangiales</taxon>
        <taxon>Streptosporangiaceae</taxon>
        <taxon>Nonomuraea</taxon>
    </lineage>
</organism>
<keyword evidence="7 9" id="KW-0630">Potassium</keyword>
<feature type="binding site" evidence="9">
    <location>
        <begin position="41"/>
        <end position="43"/>
    </location>
    <ligand>
        <name>substrate</name>
    </ligand>
</feature>
<dbReference type="InterPro" id="IPR011877">
    <property type="entry name" value="Ribokinase"/>
</dbReference>
<evidence type="ECO:0000256" key="9">
    <source>
        <dbReference type="HAMAP-Rule" id="MF_01987"/>
    </source>
</evidence>
<comment type="subunit">
    <text evidence="9">Homodimer.</text>
</comment>
<evidence type="ECO:0000256" key="1">
    <source>
        <dbReference type="ARBA" id="ARBA00022679"/>
    </source>
</evidence>
<feature type="binding site" evidence="9">
    <location>
        <position position="279"/>
    </location>
    <ligand>
        <name>substrate</name>
    </ligand>
</feature>
<keyword evidence="5 9" id="KW-0067">ATP-binding</keyword>
<comment type="similarity">
    <text evidence="9">Belongs to the carbohydrate kinase PfkB family. Ribokinase subfamily.</text>
</comment>
<dbReference type="Proteomes" id="UP001320766">
    <property type="component" value="Unassembled WGS sequence"/>
</dbReference>
<comment type="function">
    <text evidence="9">Catalyzes the phosphorylation of ribose at O-5 in a reaction requiring ATP and magnesium. The resulting D-ribose-5-phosphate can then be used either for sythesis of nucleotides, histidine, and tryptophan, or as a component of the pentose phosphate pathway.</text>
</comment>
<feature type="binding site" evidence="9">
    <location>
        <position position="312"/>
    </location>
    <ligand>
        <name>K(+)</name>
        <dbReference type="ChEBI" id="CHEBI:29103"/>
    </ligand>
</feature>
<feature type="active site" description="Proton acceptor" evidence="9">
    <location>
        <position position="279"/>
    </location>
</feature>
<keyword evidence="4 9" id="KW-0418">Kinase</keyword>
<comment type="activity regulation">
    <text evidence="9">Activated by a monovalent cation that binds near, but not in, the active site. The most likely occupant of the site in vivo is potassium. Ion binding induces a conformational change that may alter substrate affinity.</text>
</comment>
<keyword evidence="9" id="KW-0963">Cytoplasm</keyword>
<dbReference type="PANTHER" id="PTHR10584:SF166">
    <property type="entry name" value="RIBOKINASE"/>
    <property type="match status" value="1"/>
</dbReference>
<evidence type="ECO:0000313" key="11">
    <source>
        <dbReference type="EMBL" id="MCP2347286.1"/>
    </source>
</evidence>
<evidence type="ECO:0000256" key="8">
    <source>
        <dbReference type="ARBA" id="ARBA00023277"/>
    </source>
</evidence>
<keyword evidence="8 9" id="KW-0119">Carbohydrate metabolism</keyword>
<dbReference type="PANTHER" id="PTHR10584">
    <property type="entry name" value="SUGAR KINASE"/>
    <property type="match status" value="1"/>
</dbReference>
<comment type="caution">
    <text evidence="9">Lacks conserved residue(s) required for the propagation of feature annotation.</text>
</comment>
<feature type="binding site" evidence="9">
    <location>
        <begin position="278"/>
        <end position="279"/>
    </location>
    <ligand>
        <name>ATP</name>
        <dbReference type="ChEBI" id="CHEBI:30616"/>
    </ligand>
</feature>
<evidence type="ECO:0000256" key="2">
    <source>
        <dbReference type="ARBA" id="ARBA00022723"/>
    </source>
</evidence>
<feature type="domain" description="Carbohydrate kinase PfkB" evidence="10">
    <location>
        <begin position="33"/>
        <end position="321"/>
    </location>
</feature>
<feature type="binding site" evidence="9">
    <location>
        <begin position="69"/>
        <end position="73"/>
    </location>
    <ligand>
        <name>substrate</name>
    </ligand>
</feature>
<dbReference type="InterPro" id="IPR011611">
    <property type="entry name" value="PfkB_dom"/>
</dbReference>
<dbReference type="GO" id="GO:0004747">
    <property type="term" value="F:ribokinase activity"/>
    <property type="evidence" value="ECO:0007669"/>
    <property type="project" value="UniProtKB-EC"/>
</dbReference>
<dbReference type="EC" id="2.7.1.15" evidence="9"/>
<dbReference type="CDD" id="cd01174">
    <property type="entry name" value="ribokinase"/>
    <property type="match status" value="1"/>
</dbReference>
<keyword evidence="2 9" id="KW-0479">Metal-binding</keyword>
<feature type="binding site" evidence="9">
    <location>
        <begin position="247"/>
        <end position="252"/>
    </location>
    <ligand>
        <name>ATP</name>
        <dbReference type="ChEBI" id="CHEBI:30616"/>
    </ligand>
</feature>
<dbReference type="EMBL" id="JAMZEC010000001">
    <property type="protein sequence ID" value="MCP2347286.1"/>
    <property type="molecule type" value="Genomic_DNA"/>
</dbReference>
<evidence type="ECO:0000256" key="6">
    <source>
        <dbReference type="ARBA" id="ARBA00022842"/>
    </source>
</evidence>
<feature type="binding site" evidence="9">
    <location>
        <position position="309"/>
    </location>
    <ligand>
        <name>K(+)</name>
        <dbReference type="ChEBI" id="CHEBI:29103"/>
    </ligand>
</feature>
<dbReference type="InterPro" id="IPR002139">
    <property type="entry name" value="Ribo/fructo_kinase"/>
</dbReference>
<keyword evidence="6 9" id="KW-0460">Magnesium</keyword>
<comment type="pathway">
    <text evidence="9">Carbohydrate metabolism; D-ribose degradation; D-ribose 5-phosphate from beta-D-ribopyranose: step 2/2.</text>
</comment>
<dbReference type="PRINTS" id="PR00990">
    <property type="entry name" value="RIBOKINASE"/>
</dbReference>
<dbReference type="Pfam" id="PF00294">
    <property type="entry name" value="PfkB"/>
    <property type="match status" value="1"/>
</dbReference>
<feature type="binding site" evidence="9">
    <location>
        <position position="219"/>
    </location>
    <ligand>
        <name>ATP</name>
        <dbReference type="ChEBI" id="CHEBI:30616"/>
    </ligand>
</feature>
<comment type="caution">
    <text evidence="11">The sequence shown here is derived from an EMBL/GenBank/DDBJ whole genome shotgun (WGS) entry which is preliminary data.</text>
</comment>
<evidence type="ECO:0000256" key="7">
    <source>
        <dbReference type="ARBA" id="ARBA00022958"/>
    </source>
</evidence>
<reference evidence="11 12" key="1">
    <citation type="submission" date="2022-06" db="EMBL/GenBank/DDBJ databases">
        <title>Sequencing the genomes of 1000 actinobacteria strains.</title>
        <authorList>
            <person name="Klenk H.-P."/>
        </authorList>
    </citation>
    <scope>NUCLEOTIDE SEQUENCE [LARGE SCALE GENOMIC DNA]</scope>
    <source>
        <strain evidence="11 12">DSM 44170</strain>
    </source>
</reference>
<keyword evidence="1 9" id="KW-0808">Transferase</keyword>
<name>A0ABT1K1A4_9ACTN</name>
<dbReference type="InterPro" id="IPR029056">
    <property type="entry name" value="Ribokinase-like"/>
</dbReference>
<comment type="subcellular location">
    <subcellularLocation>
        <location evidence="9">Cytoplasm</location>
    </subcellularLocation>
</comment>
<comment type="cofactor">
    <cofactor evidence="9">
        <name>Mg(2+)</name>
        <dbReference type="ChEBI" id="CHEBI:18420"/>
    </cofactor>
    <text evidence="9">Requires a divalent cation, most likely magnesium in vivo, as an electrophilic catalyst to aid phosphoryl group transfer. It is the chelate of the metal and the nucleotide that is the actual substrate.</text>
</comment>
<dbReference type="SUPFAM" id="SSF53613">
    <property type="entry name" value="Ribokinase-like"/>
    <property type="match status" value="1"/>
</dbReference>
<sequence>MPEIEMSPELALENPVPGTIRERATSGTARGLELVVVGSLNMDLTVPVTRLPGRGETVAGAAVVRAAGGKGANQAVAAARLGARVRLVGQVGDDALGRELLAAVAGEGVDVSGVRQVPAATGMAMIVVEDGGENMITVAPGANSLFHLTGQDFSATAPGIGLGLATADALLLQLEIPVATCLAAARQAQAHGVPVILNAAPYTEALHDLLPLVDLLIVNESEADALCGGGADPAALTALGPRAAVVTLGGRGARGRDAWGGFEVPSFQVPVVDAVGAGDTFCAQLALAHAAGLPLAEAVRRACAAGALATTAHGAQTAMPTGNQVERLLARAS</sequence>
<evidence type="ECO:0000256" key="5">
    <source>
        <dbReference type="ARBA" id="ARBA00022840"/>
    </source>
</evidence>
<feature type="binding site" evidence="9">
    <location>
        <position position="175"/>
    </location>
    <ligand>
        <name>substrate</name>
    </ligand>
</feature>
<dbReference type="Gene3D" id="3.40.1190.20">
    <property type="match status" value="1"/>
</dbReference>
<gene>
    <name evidence="9" type="primary">rbsK</name>
    <name evidence="11" type="ORF">HD595_003408</name>
</gene>
<evidence type="ECO:0000256" key="3">
    <source>
        <dbReference type="ARBA" id="ARBA00022741"/>
    </source>
</evidence>
<evidence type="ECO:0000313" key="12">
    <source>
        <dbReference type="Proteomes" id="UP001320766"/>
    </source>
</evidence>
<feature type="binding site" evidence="9">
    <location>
        <position position="275"/>
    </location>
    <ligand>
        <name>K(+)</name>
        <dbReference type="ChEBI" id="CHEBI:29103"/>
    </ligand>
</feature>
<evidence type="ECO:0000259" key="10">
    <source>
        <dbReference type="Pfam" id="PF00294"/>
    </source>
</evidence>
<feature type="binding site" evidence="9">
    <location>
        <position position="314"/>
    </location>
    <ligand>
        <name>K(+)</name>
        <dbReference type="ChEBI" id="CHEBI:29103"/>
    </ligand>
</feature>
<proteinExistence type="inferred from homology"/>
<comment type="catalytic activity">
    <reaction evidence="9">
        <text>D-ribose + ATP = D-ribose 5-phosphate + ADP + H(+)</text>
        <dbReference type="Rhea" id="RHEA:13697"/>
        <dbReference type="ChEBI" id="CHEBI:15378"/>
        <dbReference type="ChEBI" id="CHEBI:30616"/>
        <dbReference type="ChEBI" id="CHEBI:47013"/>
        <dbReference type="ChEBI" id="CHEBI:78346"/>
        <dbReference type="ChEBI" id="CHEBI:456216"/>
        <dbReference type="EC" id="2.7.1.15"/>
    </reaction>
</comment>
<protein>
    <recommendedName>
        <fullName evidence="9">Ribokinase</fullName>
        <shortName evidence="9">RK</shortName>
        <ecNumber evidence="9">2.7.1.15</ecNumber>
    </recommendedName>
</protein>
<keyword evidence="3 9" id="KW-0547">Nucleotide-binding</keyword>
<dbReference type="RefSeq" id="WP_253770172.1">
    <property type="nucleotide sequence ID" value="NZ_BAAAVE010000004.1"/>
</dbReference>
<evidence type="ECO:0000256" key="4">
    <source>
        <dbReference type="ARBA" id="ARBA00022777"/>
    </source>
</evidence>
<feature type="binding site" evidence="9">
    <location>
        <position position="273"/>
    </location>
    <ligand>
        <name>K(+)</name>
        <dbReference type="ChEBI" id="CHEBI:29103"/>
    </ligand>
</feature>
<dbReference type="HAMAP" id="MF_01987">
    <property type="entry name" value="Ribokinase"/>
    <property type="match status" value="1"/>
</dbReference>
<accession>A0ABT1K1A4</accession>
<keyword evidence="12" id="KW-1185">Reference proteome</keyword>